<dbReference type="InterPro" id="IPR036691">
    <property type="entry name" value="Endo/exonu/phosph_ase_sf"/>
</dbReference>
<reference evidence="1" key="1">
    <citation type="submission" date="2021-03" db="EMBL/GenBank/DDBJ databases">
        <title>Draft genome sequence of rust myrtle Austropuccinia psidii MF-1, a brazilian biotype.</title>
        <authorList>
            <person name="Quecine M.C."/>
            <person name="Pachon D.M.R."/>
            <person name="Bonatelli M.L."/>
            <person name="Correr F.H."/>
            <person name="Franceschini L.M."/>
            <person name="Leite T.F."/>
            <person name="Margarido G.R.A."/>
            <person name="Almeida C.A."/>
            <person name="Ferrarezi J.A."/>
            <person name="Labate C.A."/>
        </authorList>
    </citation>
    <scope>NUCLEOTIDE SEQUENCE</scope>
    <source>
        <strain evidence="1">MF-1</strain>
    </source>
</reference>
<name>A0A9Q3IM12_9BASI</name>
<proteinExistence type="predicted"/>
<evidence type="ECO:0000313" key="1">
    <source>
        <dbReference type="EMBL" id="MBW0546443.1"/>
    </source>
</evidence>
<accession>A0A9Q3IM12</accession>
<protein>
    <submittedName>
        <fullName evidence="1">Uncharacterized protein</fullName>
    </submittedName>
</protein>
<keyword evidence="2" id="KW-1185">Reference proteome</keyword>
<dbReference type="EMBL" id="AVOT02051438">
    <property type="protein sequence ID" value="MBW0546443.1"/>
    <property type="molecule type" value="Genomic_DNA"/>
</dbReference>
<gene>
    <name evidence="1" type="ORF">O181_086158</name>
</gene>
<sequence>MKGSQTPPQPRIRIIGRFLETRVRLTAPANHNRISILQLNFHNRKDTTLSLLNTEQDNMALLIQEPWVYHHDLQPPTHTALRIITPVNSPQTQEERPRTCIYIRNFILSRNITIGEDNNKLLTSITIDIDGEKKLTLKSL</sequence>
<organism evidence="1 2">
    <name type="scientific">Austropuccinia psidii MF-1</name>
    <dbReference type="NCBI Taxonomy" id="1389203"/>
    <lineage>
        <taxon>Eukaryota</taxon>
        <taxon>Fungi</taxon>
        <taxon>Dikarya</taxon>
        <taxon>Basidiomycota</taxon>
        <taxon>Pucciniomycotina</taxon>
        <taxon>Pucciniomycetes</taxon>
        <taxon>Pucciniales</taxon>
        <taxon>Sphaerophragmiaceae</taxon>
        <taxon>Austropuccinia</taxon>
    </lineage>
</organism>
<dbReference type="Gene3D" id="3.60.10.10">
    <property type="entry name" value="Endonuclease/exonuclease/phosphatase"/>
    <property type="match status" value="1"/>
</dbReference>
<dbReference type="AlphaFoldDB" id="A0A9Q3IM12"/>
<dbReference type="OrthoDB" id="2505506at2759"/>
<dbReference type="Proteomes" id="UP000765509">
    <property type="component" value="Unassembled WGS sequence"/>
</dbReference>
<comment type="caution">
    <text evidence="1">The sequence shown here is derived from an EMBL/GenBank/DDBJ whole genome shotgun (WGS) entry which is preliminary data.</text>
</comment>
<evidence type="ECO:0000313" key="2">
    <source>
        <dbReference type="Proteomes" id="UP000765509"/>
    </source>
</evidence>